<dbReference type="Pfam" id="PF09335">
    <property type="entry name" value="VTT_dom"/>
    <property type="match status" value="1"/>
</dbReference>
<feature type="transmembrane region" description="Helical" evidence="6">
    <location>
        <begin position="50"/>
        <end position="71"/>
    </location>
</feature>
<evidence type="ECO:0000313" key="8">
    <source>
        <dbReference type="EMBL" id="MCB5199578.1"/>
    </source>
</evidence>
<evidence type="ECO:0000256" key="5">
    <source>
        <dbReference type="ARBA" id="ARBA00023136"/>
    </source>
</evidence>
<proteinExistence type="predicted"/>
<keyword evidence="4 6" id="KW-1133">Transmembrane helix</keyword>
<feature type="transmembrane region" description="Helical" evidence="6">
    <location>
        <begin position="12"/>
        <end position="30"/>
    </location>
</feature>
<organism evidence="8 9">
    <name type="scientific">Loktanella gaetbuli</name>
    <dbReference type="NCBI Taxonomy" id="2881335"/>
    <lineage>
        <taxon>Bacteria</taxon>
        <taxon>Pseudomonadati</taxon>
        <taxon>Pseudomonadota</taxon>
        <taxon>Alphaproteobacteria</taxon>
        <taxon>Rhodobacterales</taxon>
        <taxon>Roseobacteraceae</taxon>
        <taxon>Loktanella</taxon>
    </lineage>
</organism>
<feature type="domain" description="VTT" evidence="7">
    <location>
        <begin position="30"/>
        <end position="160"/>
    </location>
</feature>
<dbReference type="InterPro" id="IPR032816">
    <property type="entry name" value="VTT_dom"/>
</dbReference>
<evidence type="ECO:0000313" key="9">
    <source>
        <dbReference type="Proteomes" id="UP001138961"/>
    </source>
</evidence>
<keyword evidence="5 6" id="KW-0472">Membrane</keyword>
<evidence type="ECO:0000256" key="2">
    <source>
        <dbReference type="ARBA" id="ARBA00022475"/>
    </source>
</evidence>
<evidence type="ECO:0000256" key="3">
    <source>
        <dbReference type="ARBA" id="ARBA00022692"/>
    </source>
</evidence>
<dbReference type="InterPro" id="IPR051311">
    <property type="entry name" value="DedA_domain"/>
</dbReference>
<dbReference type="PANTHER" id="PTHR42709">
    <property type="entry name" value="ALKALINE PHOSPHATASE LIKE PROTEIN"/>
    <property type="match status" value="1"/>
</dbReference>
<dbReference type="PANTHER" id="PTHR42709:SF6">
    <property type="entry name" value="UNDECAPRENYL PHOSPHATE TRANSPORTER A"/>
    <property type="match status" value="1"/>
</dbReference>
<gene>
    <name evidence="8" type="ORF">LGQ03_10025</name>
</gene>
<evidence type="ECO:0000256" key="1">
    <source>
        <dbReference type="ARBA" id="ARBA00004651"/>
    </source>
</evidence>
<feature type="transmembrane region" description="Helical" evidence="6">
    <location>
        <begin position="169"/>
        <end position="190"/>
    </location>
</feature>
<dbReference type="EMBL" id="JAJATZ010000004">
    <property type="protein sequence ID" value="MCB5199578.1"/>
    <property type="molecule type" value="Genomic_DNA"/>
</dbReference>
<evidence type="ECO:0000256" key="4">
    <source>
        <dbReference type="ARBA" id="ARBA00022989"/>
    </source>
</evidence>
<accession>A0ABS8BV19</accession>
<keyword evidence="2" id="KW-1003">Cell membrane</keyword>
<dbReference type="Proteomes" id="UP001138961">
    <property type="component" value="Unassembled WGS sequence"/>
</dbReference>
<keyword evidence="3 6" id="KW-0812">Transmembrane</keyword>
<sequence length="202" mass="22495">MFDFITRMIDTLGALGVGVVMFLENVFPPIPSELVMPLAGFQAAQGKVSLIAIFVMGTIGAVAGAYLWFWVGQAIGRKRLEAFIERYGVWLTLEVADVRRAIEWFDRHDKAAVFFGRMVPGIRTLISVPAGLSGMRLRTFFIYTTIGSAIWNAGLIAAGYLLSANYDRVAIYLNPVTNILLTVLLVWYVFRVLRKLIARSRG</sequence>
<comment type="caution">
    <text evidence="8">The sequence shown here is derived from an EMBL/GenBank/DDBJ whole genome shotgun (WGS) entry which is preliminary data.</text>
</comment>
<name>A0ABS8BV19_9RHOB</name>
<protein>
    <submittedName>
        <fullName evidence="8">DedA family protein</fullName>
    </submittedName>
</protein>
<evidence type="ECO:0000259" key="7">
    <source>
        <dbReference type="Pfam" id="PF09335"/>
    </source>
</evidence>
<keyword evidence="9" id="KW-1185">Reference proteome</keyword>
<comment type="subcellular location">
    <subcellularLocation>
        <location evidence="1">Cell membrane</location>
        <topology evidence="1">Multi-pass membrane protein</topology>
    </subcellularLocation>
</comment>
<evidence type="ECO:0000256" key="6">
    <source>
        <dbReference type="SAM" id="Phobius"/>
    </source>
</evidence>
<dbReference type="RefSeq" id="WP_226748288.1">
    <property type="nucleotide sequence ID" value="NZ_JAJATZ010000004.1"/>
</dbReference>
<reference evidence="8" key="1">
    <citation type="submission" date="2021-10" db="EMBL/GenBank/DDBJ databases">
        <title>Loktanella gaetbuli sp. nov., isolated from a tidal flat.</title>
        <authorList>
            <person name="Park S."/>
            <person name="Yoon J.-H."/>
        </authorList>
    </citation>
    <scope>NUCLEOTIDE SEQUENCE</scope>
    <source>
        <strain evidence="8">TSTF-M6</strain>
    </source>
</reference>
<feature type="transmembrane region" description="Helical" evidence="6">
    <location>
        <begin position="140"/>
        <end position="163"/>
    </location>
</feature>